<evidence type="ECO:0000313" key="3">
    <source>
        <dbReference type="Proteomes" id="UP000321026"/>
    </source>
</evidence>
<dbReference type="GO" id="GO:0003824">
    <property type="term" value="F:catalytic activity"/>
    <property type="evidence" value="ECO:0007669"/>
    <property type="project" value="InterPro"/>
</dbReference>
<evidence type="ECO:0000313" key="2">
    <source>
        <dbReference type="EMBL" id="TXG75777.1"/>
    </source>
</evidence>
<proteinExistence type="predicted"/>
<reference evidence="2 3" key="1">
    <citation type="submission" date="2018-09" db="EMBL/GenBank/DDBJ databases">
        <title>Metagenome Assembled Genomes from an Advanced Water Purification Facility.</title>
        <authorList>
            <person name="Stamps B.W."/>
            <person name="Spear J.R."/>
        </authorList>
    </citation>
    <scope>NUCLEOTIDE SEQUENCE [LARGE SCALE GENOMIC DNA]</scope>
    <source>
        <strain evidence="2">Bin_63_2</strain>
    </source>
</reference>
<dbReference type="SUPFAM" id="SSF51412">
    <property type="entry name" value="Inosine monophosphate dehydrogenase (IMPDH)"/>
    <property type="match status" value="1"/>
</dbReference>
<dbReference type="InterPro" id="IPR013785">
    <property type="entry name" value="Aldolase_TIM"/>
</dbReference>
<sequence length="54" mass="6005">MKPIKLALSYNDVLLVPHKSRLESRSEVDLSTQISPNIKLDIPLISINMDTVTG</sequence>
<dbReference type="EMBL" id="SSDS01000106">
    <property type="protein sequence ID" value="TXG75777.1"/>
    <property type="molecule type" value="Genomic_DNA"/>
</dbReference>
<dbReference type="AlphaFoldDB" id="A0A5C7J2P7"/>
<accession>A0A5C7J2P7</accession>
<protein>
    <submittedName>
        <fullName evidence="2">Guanosine monophosphate reductase</fullName>
    </submittedName>
</protein>
<organism evidence="2 3">
    <name type="scientific">Candidatus Dojkabacteria bacterium</name>
    <dbReference type="NCBI Taxonomy" id="2099670"/>
    <lineage>
        <taxon>Bacteria</taxon>
        <taxon>Candidatus Dojkabacteria</taxon>
    </lineage>
</organism>
<evidence type="ECO:0000259" key="1">
    <source>
        <dbReference type="Pfam" id="PF00478"/>
    </source>
</evidence>
<dbReference type="Proteomes" id="UP000321026">
    <property type="component" value="Unassembled WGS sequence"/>
</dbReference>
<comment type="caution">
    <text evidence="2">The sequence shown here is derived from an EMBL/GenBank/DDBJ whole genome shotgun (WGS) entry which is preliminary data.</text>
</comment>
<gene>
    <name evidence="2" type="ORF">E6Q11_06695</name>
</gene>
<dbReference type="InterPro" id="IPR001093">
    <property type="entry name" value="IMP_DH_GMPRt"/>
</dbReference>
<feature type="non-terminal residue" evidence="2">
    <location>
        <position position="54"/>
    </location>
</feature>
<dbReference type="Pfam" id="PF00478">
    <property type="entry name" value="IMPDH"/>
    <property type="match status" value="1"/>
</dbReference>
<name>A0A5C7J2P7_9BACT</name>
<feature type="domain" description="IMP dehydrogenase/GMP reductase" evidence="1">
    <location>
        <begin position="7"/>
        <end position="53"/>
    </location>
</feature>
<dbReference type="Gene3D" id="3.20.20.70">
    <property type="entry name" value="Aldolase class I"/>
    <property type="match status" value="1"/>
</dbReference>